<keyword evidence="9 10" id="KW-0133">Cell shape</keyword>
<evidence type="ECO:0000256" key="7">
    <source>
        <dbReference type="ARBA" id="ARBA00022840"/>
    </source>
</evidence>
<dbReference type="GO" id="GO:0051301">
    <property type="term" value="P:cell division"/>
    <property type="evidence" value="ECO:0007669"/>
    <property type="project" value="UniProtKB-KW"/>
</dbReference>
<dbReference type="SUPFAM" id="SSF53623">
    <property type="entry name" value="MurD-like peptide ligases, catalytic domain"/>
    <property type="match status" value="1"/>
</dbReference>
<dbReference type="PROSITE" id="PS01011">
    <property type="entry name" value="FOLYLPOLYGLU_SYNT_1"/>
    <property type="match status" value="1"/>
</dbReference>
<dbReference type="InterPro" id="IPR013221">
    <property type="entry name" value="Mur_ligase_cen"/>
</dbReference>
<dbReference type="GO" id="GO:0008360">
    <property type="term" value="P:regulation of cell shape"/>
    <property type="evidence" value="ECO:0007669"/>
    <property type="project" value="UniProtKB-KW"/>
</dbReference>
<dbReference type="GO" id="GO:0008764">
    <property type="term" value="F:UDP-N-acetylmuramoylalanine-D-glutamate ligase activity"/>
    <property type="evidence" value="ECO:0007669"/>
    <property type="project" value="UniProtKB-UniRule"/>
</dbReference>
<comment type="function">
    <text evidence="9 10">Cell wall formation. Catalyzes the addition of glutamate to the nucleotide precursor UDP-N-acetylmuramoyl-L-alanine (UMA).</text>
</comment>
<dbReference type="AlphaFoldDB" id="A0A7C3J678"/>
<dbReference type="Gene3D" id="3.40.50.720">
    <property type="entry name" value="NAD(P)-binding Rossmann-like Domain"/>
    <property type="match status" value="1"/>
</dbReference>
<evidence type="ECO:0000256" key="4">
    <source>
        <dbReference type="ARBA" id="ARBA00022598"/>
    </source>
</evidence>
<dbReference type="UniPathway" id="UPA00219"/>
<accession>A0A7C3J678</accession>
<dbReference type="GO" id="GO:0009252">
    <property type="term" value="P:peptidoglycan biosynthetic process"/>
    <property type="evidence" value="ECO:0007669"/>
    <property type="project" value="UniProtKB-UniRule"/>
</dbReference>
<evidence type="ECO:0000259" key="12">
    <source>
        <dbReference type="Pfam" id="PF08245"/>
    </source>
</evidence>
<dbReference type="Gene3D" id="3.40.1190.10">
    <property type="entry name" value="Mur-like, catalytic domain"/>
    <property type="match status" value="1"/>
</dbReference>
<dbReference type="EMBL" id="DSTT01000005">
    <property type="protein sequence ID" value="HFK23776.1"/>
    <property type="molecule type" value="Genomic_DNA"/>
</dbReference>
<keyword evidence="6 9" id="KW-0547">Nucleotide-binding</keyword>
<dbReference type="Pfam" id="PF02875">
    <property type="entry name" value="Mur_ligase_C"/>
    <property type="match status" value="1"/>
</dbReference>
<dbReference type="PANTHER" id="PTHR43692:SF1">
    <property type="entry name" value="UDP-N-ACETYLMURAMOYLALANINE--D-GLUTAMATE LIGASE"/>
    <property type="match status" value="1"/>
</dbReference>
<comment type="similarity">
    <text evidence="9">Belongs to the MurCDEF family.</text>
</comment>
<feature type="binding site" evidence="9">
    <location>
        <begin position="112"/>
        <end position="118"/>
    </location>
    <ligand>
        <name>ATP</name>
        <dbReference type="ChEBI" id="CHEBI:30616"/>
    </ligand>
</feature>
<dbReference type="InterPro" id="IPR036615">
    <property type="entry name" value="Mur_ligase_C_dom_sf"/>
</dbReference>
<keyword evidence="3 9" id="KW-0963">Cytoplasm</keyword>
<organism evidence="13">
    <name type="scientific">candidate division WOR-3 bacterium</name>
    <dbReference type="NCBI Taxonomy" id="2052148"/>
    <lineage>
        <taxon>Bacteria</taxon>
        <taxon>Bacteria division WOR-3</taxon>
    </lineage>
</organism>
<gene>
    <name evidence="9 13" type="primary">murD</name>
    <name evidence="13" type="ORF">ENS15_03900</name>
</gene>
<keyword evidence="9 10" id="KW-0961">Cell wall biogenesis/degradation</keyword>
<reference evidence="13" key="1">
    <citation type="journal article" date="2020" name="mSystems">
        <title>Genome- and Community-Level Interaction Insights into Carbon Utilization and Element Cycling Functions of Hydrothermarchaeota in Hydrothermal Sediment.</title>
        <authorList>
            <person name="Zhou Z."/>
            <person name="Liu Y."/>
            <person name="Xu W."/>
            <person name="Pan J."/>
            <person name="Luo Z.H."/>
            <person name="Li M."/>
        </authorList>
    </citation>
    <scope>NUCLEOTIDE SEQUENCE [LARGE SCALE GENOMIC DNA]</scope>
    <source>
        <strain evidence="13">SpSt-464</strain>
    </source>
</reference>
<proteinExistence type="inferred from homology"/>
<evidence type="ECO:0000256" key="1">
    <source>
        <dbReference type="ARBA" id="ARBA00004496"/>
    </source>
</evidence>
<dbReference type="Pfam" id="PF21377">
    <property type="entry name" value="MurD_N"/>
    <property type="match status" value="1"/>
</dbReference>
<sequence>MNEFENKKIGIVGFGRSGQNVAKILKARGAEVFVSENKNMNKDQLKIIADYNLDYEIGHSDKLLSNEIIVISPGVDNNIDIIKKAKLLKIPIFSEIEIASRFLKNKIIAITGTNGKSTTAFLTYQLLKMNGKKAYLGGNISPGKSLSEIVIENPPKEAIIVVEISSFQLENISKFSPNIGMITSISDDHLDRYNSFQEYLNTKVKLLKSVKKDGYKILNYDNQFLKGQLDNNTFFVSIKEEIENGGYLKDDKIFLKIYGNELIYDTQKFNLVGIHNKQNLIFALLSTFLISEKEIKIKSEDLSQLKGMEHRLEFVGEIKNKKIYNNSMCTNPEAFKVSVESLGQEQIVIVGGRNKNFDIETIVETIKDYAQSVVIIGEVKDLLKEKLLQKGYNKFYLANSLDEAIKISLEIPEGKIVNFSPGFSSFDMFKDFVDRGNKFKEIVKKYERPI</sequence>
<keyword evidence="7 9" id="KW-0067">ATP-binding</keyword>
<keyword evidence="5 9" id="KW-0132">Cell division</keyword>
<dbReference type="EC" id="6.3.2.9" evidence="9 10"/>
<dbReference type="Pfam" id="PF08245">
    <property type="entry name" value="Mur_ligase_M"/>
    <property type="match status" value="1"/>
</dbReference>
<comment type="caution">
    <text evidence="13">The sequence shown here is derived from an EMBL/GenBank/DDBJ whole genome shotgun (WGS) entry which is preliminary data.</text>
</comment>
<evidence type="ECO:0000256" key="8">
    <source>
        <dbReference type="ARBA" id="ARBA00023306"/>
    </source>
</evidence>
<dbReference type="GO" id="GO:0005737">
    <property type="term" value="C:cytoplasm"/>
    <property type="evidence" value="ECO:0007669"/>
    <property type="project" value="UniProtKB-SubCell"/>
</dbReference>
<evidence type="ECO:0000256" key="3">
    <source>
        <dbReference type="ARBA" id="ARBA00022490"/>
    </source>
</evidence>
<dbReference type="InterPro" id="IPR018109">
    <property type="entry name" value="Folylpolyglutamate_synth_CS"/>
</dbReference>
<dbReference type="NCBIfam" id="TIGR01087">
    <property type="entry name" value="murD"/>
    <property type="match status" value="1"/>
</dbReference>
<name>A0A7C3J678_UNCW3</name>
<dbReference type="SUPFAM" id="SSF51984">
    <property type="entry name" value="MurCD N-terminal domain"/>
    <property type="match status" value="1"/>
</dbReference>
<dbReference type="GO" id="GO:0004326">
    <property type="term" value="F:tetrahydrofolylpolyglutamate synthase activity"/>
    <property type="evidence" value="ECO:0007669"/>
    <property type="project" value="InterPro"/>
</dbReference>
<protein>
    <recommendedName>
        <fullName evidence="9 10">UDP-N-acetylmuramoylalanine--D-glutamate ligase</fullName>
        <ecNumber evidence="9 10">6.3.2.9</ecNumber>
    </recommendedName>
    <alternativeName>
        <fullName evidence="9">D-glutamic acid-adding enzyme</fullName>
    </alternativeName>
    <alternativeName>
        <fullName evidence="9">UDP-N-acetylmuramoyl-L-alanyl-D-glutamate synthetase</fullName>
    </alternativeName>
</protein>
<comment type="subcellular location">
    <subcellularLocation>
        <location evidence="1 9 10">Cytoplasm</location>
    </subcellularLocation>
</comment>
<evidence type="ECO:0000313" key="13">
    <source>
        <dbReference type="EMBL" id="HFK23776.1"/>
    </source>
</evidence>
<keyword evidence="8 9" id="KW-0131">Cell cycle</keyword>
<feature type="domain" description="Mur ligase C-terminal" evidence="11">
    <location>
        <begin position="310"/>
        <end position="417"/>
    </location>
</feature>
<dbReference type="GO" id="GO:0005524">
    <property type="term" value="F:ATP binding"/>
    <property type="evidence" value="ECO:0007669"/>
    <property type="project" value="UniProtKB-UniRule"/>
</dbReference>
<comment type="pathway">
    <text evidence="2 9 10">Cell wall biogenesis; peptidoglycan biosynthesis.</text>
</comment>
<dbReference type="SUPFAM" id="SSF53244">
    <property type="entry name" value="MurD-like peptide ligases, peptide-binding domain"/>
    <property type="match status" value="1"/>
</dbReference>
<feature type="domain" description="Mur ligase central" evidence="12">
    <location>
        <begin position="110"/>
        <end position="285"/>
    </location>
</feature>
<dbReference type="InterPro" id="IPR036565">
    <property type="entry name" value="Mur-like_cat_sf"/>
</dbReference>
<dbReference type="GO" id="GO:0071555">
    <property type="term" value="P:cell wall organization"/>
    <property type="evidence" value="ECO:0007669"/>
    <property type="project" value="UniProtKB-KW"/>
</dbReference>
<dbReference type="InterPro" id="IPR005762">
    <property type="entry name" value="MurD"/>
</dbReference>
<keyword evidence="4 9" id="KW-0436">Ligase</keyword>
<evidence type="ECO:0000256" key="9">
    <source>
        <dbReference type="HAMAP-Rule" id="MF_00639"/>
    </source>
</evidence>
<dbReference type="PANTHER" id="PTHR43692">
    <property type="entry name" value="UDP-N-ACETYLMURAMOYLALANINE--D-GLUTAMATE LIGASE"/>
    <property type="match status" value="1"/>
</dbReference>
<evidence type="ECO:0000259" key="11">
    <source>
        <dbReference type="Pfam" id="PF02875"/>
    </source>
</evidence>
<keyword evidence="9 10" id="KW-0573">Peptidoglycan synthesis</keyword>
<evidence type="ECO:0000256" key="2">
    <source>
        <dbReference type="ARBA" id="ARBA00004752"/>
    </source>
</evidence>
<dbReference type="Gene3D" id="3.90.190.20">
    <property type="entry name" value="Mur ligase, C-terminal domain"/>
    <property type="match status" value="1"/>
</dbReference>
<dbReference type="InterPro" id="IPR004101">
    <property type="entry name" value="Mur_ligase_C"/>
</dbReference>
<evidence type="ECO:0000256" key="5">
    <source>
        <dbReference type="ARBA" id="ARBA00022618"/>
    </source>
</evidence>
<dbReference type="HAMAP" id="MF_00639">
    <property type="entry name" value="MurD"/>
    <property type="match status" value="1"/>
</dbReference>
<comment type="catalytic activity">
    <reaction evidence="9 10">
        <text>UDP-N-acetyl-alpha-D-muramoyl-L-alanine + D-glutamate + ATP = UDP-N-acetyl-alpha-D-muramoyl-L-alanyl-D-glutamate + ADP + phosphate + H(+)</text>
        <dbReference type="Rhea" id="RHEA:16429"/>
        <dbReference type="ChEBI" id="CHEBI:15378"/>
        <dbReference type="ChEBI" id="CHEBI:29986"/>
        <dbReference type="ChEBI" id="CHEBI:30616"/>
        <dbReference type="ChEBI" id="CHEBI:43474"/>
        <dbReference type="ChEBI" id="CHEBI:83898"/>
        <dbReference type="ChEBI" id="CHEBI:83900"/>
        <dbReference type="ChEBI" id="CHEBI:456216"/>
        <dbReference type="EC" id="6.3.2.9"/>
    </reaction>
</comment>
<evidence type="ECO:0000256" key="6">
    <source>
        <dbReference type="ARBA" id="ARBA00022741"/>
    </source>
</evidence>
<evidence type="ECO:0000256" key="10">
    <source>
        <dbReference type="RuleBase" id="RU003664"/>
    </source>
</evidence>